<organism evidence="1 2">
    <name type="scientific">Chaetomium tenue</name>
    <dbReference type="NCBI Taxonomy" id="1854479"/>
    <lineage>
        <taxon>Eukaryota</taxon>
        <taxon>Fungi</taxon>
        <taxon>Dikarya</taxon>
        <taxon>Ascomycota</taxon>
        <taxon>Pezizomycotina</taxon>
        <taxon>Sordariomycetes</taxon>
        <taxon>Sordariomycetidae</taxon>
        <taxon>Sordariales</taxon>
        <taxon>Chaetomiaceae</taxon>
        <taxon>Chaetomium</taxon>
    </lineage>
</organism>
<protein>
    <submittedName>
        <fullName evidence="1">Uncharacterized protein</fullName>
    </submittedName>
</protein>
<dbReference type="Proteomes" id="UP000724584">
    <property type="component" value="Unassembled WGS sequence"/>
</dbReference>
<evidence type="ECO:0000313" key="1">
    <source>
        <dbReference type="EMBL" id="KAH6613506.1"/>
    </source>
</evidence>
<evidence type="ECO:0000313" key="2">
    <source>
        <dbReference type="Proteomes" id="UP000724584"/>
    </source>
</evidence>
<keyword evidence="2" id="KW-1185">Reference proteome</keyword>
<gene>
    <name evidence="1" type="ORF">F5144DRAFT_661740</name>
</gene>
<sequence>MTGNLGALVSAEDVMGVLELGAHILGFLDDLEDLRNAALTSRRFNRAAHFHLWTAIRLPYLDADPSWADRRPFWDRFALFLRRNTTSLRTEMPVVAPGLFREISMKRWEAPVSGAAGTRWLLVKEGVDFFFAGLKEVLTRAPRLRDFAARDVPRVLDLVVLLHRHHPQLVTLDITASRDDTFGFLSVPAYNMVEWRFRVRNDPNHTVPLGNTVNFGLDINLAPVFNFTNLRVLALDNIHLSHLSLSLRHRPGGITPSGQSRPYYTINNLLNGPRDALGALCHQYRAADSQPLRLKTLTLGYGFEICDDVSIQHVGPLPRPHPLESLTDLTALEGLHMDGLHRKEGSRIADLGQNHGYSLISARIPPGVNQLPQLRKLTWPWEKGRLLQLLWTTSATHQRRLILRIETPSPTDFSQPSPTDFSHPANTPYPTWVGNWLRYYRCCPPPTAT</sequence>
<dbReference type="EMBL" id="JAGIZQ010000008">
    <property type="protein sequence ID" value="KAH6613506.1"/>
    <property type="molecule type" value="Genomic_DNA"/>
</dbReference>
<name>A0ACB7NW38_9PEZI</name>
<proteinExistence type="predicted"/>
<accession>A0ACB7NW38</accession>
<reference evidence="1 2" key="1">
    <citation type="journal article" date="2021" name="Nat. Commun.">
        <title>Genetic determinants of endophytism in the Arabidopsis root mycobiome.</title>
        <authorList>
            <person name="Mesny F."/>
            <person name="Miyauchi S."/>
            <person name="Thiergart T."/>
            <person name="Pickel B."/>
            <person name="Atanasova L."/>
            <person name="Karlsson M."/>
            <person name="Huettel B."/>
            <person name="Barry K.W."/>
            <person name="Haridas S."/>
            <person name="Chen C."/>
            <person name="Bauer D."/>
            <person name="Andreopoulos W."/>
            <person name="Pangilinan J."/>
            <person name="LaButti K."/>
            <person name="Riley R."/>
            <person name="Lipzen A."/>
            <person name="Clum A."/>
            <person name="Drula E."/>
            <person name="Henrissat B."/>
            <person name="Kohler A."/>
            <person name="Grigoriev I.V."/>
            <person name="Martin F.M."/>
            <person name="Hacquard S."/>
        </authorList>
    </citation>
    <scope>NUCLEOTIDE SEQUENCE [LARGE SCALE GENOMIC DNA]</scope>
    <source>
        <strain evidence="1 2">MPI-SDFR-AT-0079</strain>
    </source>
</reference>
<comment type="caution">
    <text evidence="1">The sequence shown here is derived from an EMBL/GenBank/DDBJ whole genome shotgun (WGS) entry which is preliminary data.</text>
</comment>